<dbReference type="AlphaFoldDB" id="A0A0E3S311"/>
<organism evidence="1 2">
    <name type="scientific">Methanosarcina lacustris Z-7289</name>
    <dbReference type="NCBI Taxonomy" id="1434111"/>
    <lineage>
        <taxon>Archaea</taxon>
        <taxon>Methanobacteriati</taxon>
        <taxon>Methanobacteriota</taxon>
        <taxon>Stenosarchaea group</taxon>
        <taxon>Methanomicrobia</taxon>
        <taxon>Methanosarcinales</taxon>
        <taxon>Methanosarcinaceae</taxon>
        <taxon>Methanosarcina</taxon>
    </lineage>
</organism>
<keyword evidence="2" id="KW-1185">Reference proteome</keyword>
<protein>
    <submittedName>
        <fullName evidence="1">7,8 dihydropteroate synthase (Methanopterin)</fullName>
    </submittedName>
</protein>
<dbReference type="EMBL" id="CP009515">
    <property type="protein sequence ID" value="AKB75244.1"/>
    <property type="molecule type" value="Genomic_DNA"/>
</dbReference>
<gene>
    <name evidence="1" type="ORF">MSLAZ_1983</name>
</gene>
<proteinExistence type="predicted"/>
<dbReference type="PATRIC" id="fig|1434111.4.peg.2612"/>
<reference evidence="1 2" key="1">
    <citation type="submission" date="2014-07" db="EMBL/GenBank/DDBJ databases">
        <title>Methanogenic archaea and the global carbon cycle.</title>
        <authorList>
            <person name="Henriksen J.R."/>
            <person name="Luke J."/>
            <person name="Reinhart S."/>
            <person name="Benedict M.N."/>
            <person name="Youngblut N.D."/>
            <person name="Metcalf M.E."/>
            <person name="Whitaker R.J."/>
            <person name="Metcalf W.W."/>
        </authorList>
    </citation>
    <scope>NUCLEOTIDE SEQUENCE [LARGE SCALE GENOMIC DNA]</scope>
    <source>
        <strain evidence="1 2">Z-7289</strain>
    </source>
</reference>
<name>A0A0E3S311_9EURY</name>
<evidence type="ECO:0000313" key="1">
    <source>
        <dbReference type="EMBL" id="AKB75244.1"/>
    </source>
</evidence>
<dbReference type="Proteomes" id="UP000033072">
    <property type="component" value="Chromosome"/>
</dbReference>
<sequence>MVSRKELRLSDTNTKMMDAAVTPAYFFNNAELLKADPCRI</sequence>
<dbReference type="HOGENOM" id="CLU_3282849_0_0_2"/>
<dbReference type="KEGG" id="mls:MSLAZ_1983"/>
<evidence type="ECO:0000313" key="2">
    <source>
        <dbReference type="Proteomes" id="UP000033072"/>
    </source>
</evidence>
<accession>A0A0E3S311</accession>